<protein>
    <submittedName>
        <fullName evidence="1">(northern house mosquito) hypothetical protein</fullName>
    </submittedName>
</protein>
<reference evidence="1" key="1">
    <citation type="submission" date="2021-05" db="EMBL/GenBank/DDBJ databases">
        <authorList>
            <person name="Alioto T."/>
            <person name="Alioto T."/>
            <person name="Gomez Garrido J."/>
        </authorList>
    </citation>
    <scope>NUCLEOTIDE SEQUENCE</scope>
</reference>
<dbReference type="AlphaFoldDB" id="A0A8D8FKN5"/>
<dbReference type="EMBL" id="HBUE01074648">
    <property type="protein sequence ID" value="CAG6474373.1"/>
    <property type="molecule type" value="Transcribed_RNA"/>
</dbReference>
<accession>A0A8D8FKN5</accession>
<evidence type="ECO:0000313" key="1">
    <source>
        <dbReference type="EMBL" id="CAG6474375.1"/>
    </source>
</evidence>
<name>A0A8D8FKN5_CULPI</name>
<sequence length="110" mass="12977">MRKLCASHVFVRRARKQFLETRRNFSSISYELAIEVEEEIMFRTWRTRITFSSINSCNFIGNYEVGRYCSSSSISRSQMKTSHLTPKPCVDRSCKFRDIIRDSVLMSDVF</sequence>
<dbReference type="EMBL" id="HBUE01074652">
    <property type="protein sequence ID" value="CAG6474376.1"/>
    <property type="molecule type" value="Transcribed_RNA"/>
</dbReference>
<proteinExistence type="predicted"/>
<organism evidence="1">
    <name type="scientific">Culex pipiens</name>
    <name type="common">House mosquito</name>
    <dbReference type="NCBI Taxonomy" id="7175"/>
    <lineage>
        <taxon>Eukaryota</taxon>
        <taxon>Metazoa</taxon>
        <taxon>Ecdysozoa</taxon>
        <taxon>Arthropoda</taxon>
        <taxon>Hexapoda</taxon>
        <taxon>Insecta</taxon>
        <taxon>Pterygota</taxon>
        <taxon>Neoptera</taxon>
        <taxon>Endopterygota</taxon>
        <taxon>Diptera</taxon>
        <taxon>Nematocera</taxon>
        <taxon>Culicoidea</taxon>
        <taxon>Culicidae</taxon>
        <taxon>Culicinae</taxon>
        <taxon>Culicini</taxon>
        <taxon>Culex</taxon>
        <taxon>Culex</taxon>
    </lineage>
</organism>
<dbReference type="EMBL" id="HBUE01074650">
    <property type="protein sequence ID" value="CAG6474374.1"/>
    <property type="molecule type" value="Transcribed_RNA"/>
</dbReference>
<dbReference type="EMBL" id="HBUE01074651">
    <property type="protein sequence ID" value="CAG6474375.1"/>
    <property type="molecule type" value="Transcribed_RNA"/>
</dbReference>